<reference evidence="2" key="1">
    <citation type="submission" date="2020-06" db="EMBL/GenBank/DDBJ databases">
        <title>WGS assembly of Ceratodon purpureus strain R40.</title>
        <authorList>
            <person name="Carey S.B."/>
            <person name="Jenkins J."/>
            <person name="Shu S."/>
            <person name="Lovell J.T."/>
            <person name="Sreedasyam A."/>
            <person name="Maumus F."/>
            <person name="Tiley G.P."/>
            <person name="Fernandez-Pozo N."/>
            <person name="Barry K."/>
            <person name="Chen C."/>
            <person name="Wang M."/>
            <person name="Lipzen A."/>
            <person name="Daum C."/>
            <person name="Saski C.A."/>
            <person name="Payton A.C."/>
            <person name="Mcbreen J.C."/>
            <person name="Conrad R.E."/>
            <person name="Kollar L.M."/>
            <person name="Olsson S."/>
            <person name="Huttunen S."/>
            <person name="Landis J.B."/>
            <person name="Wickett N.J."/>
            <person name="Johnson M.G."/>
            <person name="Rensing S.A."/>
            <person name="Grimwood J."/>
            <person name="Schmutz J."/>
            <person name="Mcdaniel S.F."/>
        </authorList>
    </citation>
    <scope>NUCLEOTIDE SEQUENCE</scope>
    <source>
        <strain evidence="2">R40</strain>
    </source>
</reference>
<proteinExistence type="predicted"/>
<keyword evidence="3" id="KW-1185">Reference proteome</keyword>
<protein>
    <submittedName>
        <fullName evidence="2">Uncharacterized protein</fullName>
    </submittedName>
</protein>
<dbReference type="AlphaFoldDB" id="A0A8T0GZD9"/>
<keyword evidence="1" id="KW-0472">Membrane</keyword>
<keyword evidence="1" id="KW-1133">Transmembrane helix</keyword>
<accession>A0A8T0GZD9</accession>
<comment type="caution">
    <text evidence="2">The sequence shown here is derived from an EMBL/GenBank/DDBJ whole genome shotgun (WGS) entry which is preliminary data.</text>
</comment>
<organism evidence="2 3">
    <name type="scientific">Ceratodon purpureus</name>
    <name type="common">Fire moss</name>
    <name type="synonym">Dicranum purpureum</name>
    <dbReference type="NCBI Taxonomy" id="3225"/>
    <lineage>
        <taxon>Eukaryota</taxon>
        <taxon>Viridiplantae</taxon>
        <taxon>Streptophyta</taxon>
        <taxon>Embryophyta</taxon>
        <taxon>Bryophyta</taxon>
        <taxon>Bryophytina</taxon>
        <taxon>Bryopsida</taxon>
        <taxon>Dicranidae</taxon>
        <taxon>Pseudoditrichales</taxon>
        <taxon>Ditrichaceae</taxon>
        <taxon>Ceratodon</taxon>
    </lineage>
</organism>
<dbReference type="Proteomes" id="UP000822688">
    <property type="component" value="Chromosome 8"/>
</dbReference>
<sequence length="53" mass="6051">MVFVVVHVGVIAVLFFVGITMLNIKIAETYENVLRHLVAGGIWEFYLLELFLL</sequence>
<evidence type="ECO:0000256" key="1">
    <source>
        <dbReference type="SAM" id="Phobius"/>
    </source>
</evidence>
<evidence type="ECO:0000313" key="2">
    <source>
        <dbReference type="EMBL" id="KAG0563917.1"/>
    </source>
</evidence>
<feature type="transmembrane region" description="Helical" evidence="1">
    <location>
        <begin position="6"/>
        <end position="26"/>
    </location>
</feature>
<name>A0A8T0GZD9_CERPU</name>
<dbReference type="EMBL" id="CM026429">
    <property type="protein sequence ID" value="KAG0563917.1"/>
    <property type="molecule type" value="Genomic_DNA"/>
</dbReference>
<gene>
    <name evidence="2" type="ORF">KC19_8G069500</name>
</gene>
<keyword evidence="1" id="KW-0812">Transmembrane</keyword>
<evidence type="ECO:0000313" key="3">
    <source>
        <dbReference type="Proteomes" id="UP000822688"/>
    </source>
</evidence>